<dbReference type="PROSITE" id="PS51842">
    <property type="entry name" value="IF_ROD_2"/>
    <property type="match status" value="1"/>
</dbReference>
<keyword evidence="2 5" id="KW-0175">Coiled coil</keyword>
<evidence type="ECO:0000256" key="4">
    <source>
        <dbReference type="RuleBase" id="RU000685"/>
    </source>
</evidence>
<dbReference type="Gene3D" id="1.20.5.1160">
    <property type="entry name" value="Vasodilator-stimulated phosphoprotein"/>
    <property type="match status" value="1"/>
</dbReference>
<dbReference type="Pfam" id="PF00038">
    <property type="entry name" value="Filament"/>
    <property type="match status" value="1"/>
</dbReference>
<sequence length="510" mass="55762">MASITISTAKKASVRSSVPRYSAGFSSRSLGGSGGWGRVSGVGGAGGLARRSALTSGYRAGSAASGFGYGYGVGGAGAAASAAALACAAPVDIDRSVLPTRTQEKEAIKHLNDRFANFIDKVRFLEQQNKVLEAQWYALQEKTTTGSSVDEMFEAYINGLRRQLDGLGHENGRANGDLGQMQAVVEDFMSKYEAEITARIHKENEYVVIKKDVDAANVIKIELEAKMQGLVEDINFLREIFAQELSELEAQIKHTNVLVEIDNSRNLDVDGIIADVRHQYETIAARSRAEADAFYQDKFDRLHADSGRNDEEMRVIRTEINDNNRHIHRMRAEIDALKKQRAKLEAAIAEAEGRGEADIREAKAAIAQLEEEIHKAKQEMARHVREYQELMNVKLALDIEIVTYRKLLEGEESRLNVYSSQIGGNASSVTYKTCVDTTPYYYGGGGGGNYSGTSTVGLSASTGYSGGSTYNYSVPTKAVETKQSKKMVVIKTIETKDGHVVSEQSEVIRD</sequence>
<dbReference type="AlphaFoldDB" id="A0AAJ7TA54"/>
<evidence type="ECO:0000256" key="1">
    <source>
        <dbReference type="ARBA" id="ARBA00022754"/>
    </source>
</evidence>
<gene>
    <name evidence="8" type="primary">LOC116943821</name>
</gene>
<dbReference type="PANTHER" id="PTHR45616:SF22">
    <property type="entry name" value="SFI1 SPINDLE BODY DOMAIN-CONTAINING PROTEIN"/>
    <property type="match status" value="1"/>
</dbReference>
<dbReference type="PROSITE" id="PS00226">
    <property type="entry name" value="IF_ROD_1"/>
    <property type="match status" value="1"/>
</dbReference>
<evidence type="ECO:0000313" key="7">
    <source>
        <dbReference type="Proteomes" id="UP001318040"/>
    </source>
</evidence>
<dbReference type="InterPro" id="IPR018039">
    <property type="entry name" value="IF_conserved"/>
</dbReference>
<dbReference type="KEGG" id="pmrn:116943821"/>
<evidence type="ECO:0000256" key="5">
    <source>
        <dbReference type="SAM" id="Coils"/>
    </source>
</evidence>
<dbReference type="SUPFAM" id="SSF64593">
    <property type="entry name" value="Intermediate filament protein, coiled coil region"/>
    <property type="match status" value="2"/>
</dbReference>
<comment type="similarity">
    <text evidence="3 4">Belongs to the intermediate filament family.</text>
</comment>
<keyword evidence="1 4" id="KW-0403">Intermediate filament</keyword>
<evidence type="ECO:0000256" key="3">
    <source>
        <dbReference type="ARBA" id="ARBA00061646"/>
    </source>
</evidence>
<dbReference type="Proteomes" id="UP001318040">
    <property type="component" value="Chromosome 19"/>
</dbReference>
<dbReference type="Gene3D" id="1.20.5.170">
    <property type="match status" value="1"/>
</dbReference>
<dbReference type="InterPro" id="IPR039008">
    <property type="entry name" value="IF_rod_dom"/>
</dbReference>
<dbReference type="PANTHER" id="PTHR45616">
    <property type="entry name" value="GATA-TYPE DOMAIN-CONTAINING PROTEIN"/>
    <property type="match status" value="1"/>
</dbReference>
<organism evidence="7 8">
    <name type="scientific">Petromyzon marinus</name>
    <name type="common">Sea lamprey</name>
    <dbReference type="NCBI Taxonomy" id="7757"/>
    <lineage>
        <taxon>Eukaryota</taxon>
        <taxon>Metazoa</taxon>
        <taxon>Chordata</taxon>
        <taxon>Craniata</taxon>
        <taxon>Vertebrata</taxon>
        <taxon>Cyclostomata</taxon>
        <taxon>Hyperoartia</taxon>
        <taxon>Petromyzontiformes</taxon>
        <taxon>Petromyzontidae</taxon>
        <taxon>Petromyzon</taxon>
    </lineage>
</organism>
<dbReference type="InterPro" id="IPR003054">
    <property type="entry name" value="Keratin_II"/>
</dbReference>
<protein>
    <submittedName>
        <fullName evidence="8">Keratin, type II cytoskeletal 8-like</fullName>
    </submittedName>
</protein>
<evidence type="ECO:0000256" key="2">
    <source>
        <dbReference type="ARBA" id="ARBA00023054"/>
    </source>
</evidence>
<dbReference type="GO" id="GO:0045095">
    <property type="term" value="C:keratin filament"/>
    <property type="evidence" value="ECO:0007669"/>
    <property type="project" value="InterPro"/>
</dbReference>
<name>A0AAJ7TA54_PETMA</name>
<evidence type="ECO:0000259" key="6">
    <source>
        <dbReference type="PROSITE" id="PS51842"/>
    </source>
</evidence>
<feature type="coiled-coil region" evidence="5">
    <location>
        <begin position="108"/>
        <end position="135"/>
    </location>
</feature>
<dbReference type="PRINTS" id="PR01276">
    <property type="entry name" value="TYPE2KERATIN"/>
</dbReference>
<dbReference type="FunFam" id="1.20.5.1160:FF:000001">
    <property type="entry name" value="Keratin type II"/>
    <property type="match status" value="1"/>
</dbReference>
<keyword evidence="7" id="KW-1185">Reference proteome</keyword>
<accession>A0AAJ7TA54</accession>
<feature type="domain" description="IF rod" evidence="6">
    <location>
        <begin position="104"/>
        <end position="415"/>
    </location>
</feature>
<proteinExistence type="inferred from homology"/>
<feature type="coiled-coil region" evidence="5">
    <location>
        <begin position="320"/>
        <end position="393"/>
    </location>
</feature>
<dbReference type="RefSeq" id="XP_032812943.1">
    <property type="nucleotide sequence ID" value="XM_032957052.1"/>
</dbReference>
<reference evidence="8" key="1">
    <citation type="submission" date="2025-08" db="UniProtKB">
        <authorList>
            <consortium name="RefSeq"/>
        </authorList>
    </citation>
    <scope>IDENTIFICATION</scope>
    <source>
        <tissue evidence="8">Sperm</tissue>
    </source>
</reference>
<dbReference type="SMART" id="SM01391">
    <property type="entry name" value="Filament"/>
    <property type="match status" value="1"/>
</dbReference>
<dbReference type="FunFam" id="1.20.5.170:FF:000004">
    <property type="entry name" value="Keratin, type II cytoskeletal 5"/>
    <property type="match status" value="1"/>
</dbReference>
<dbReference type="Gene3D" id="1.20.5.500">
    <property type="entry name" value="Single helix bin"/>
    <property type="match status" value="1"/>
</dbReference>
<dbReference type="FunFam" id="1.20.5.500:FF:000001">
    <property type="entry name" value="Type II keratin 23"/>
    <property type="match status" value="1"/>
</dbReference>
<evidence type="ECO:0000313" key="8">
    <source>
        <dbReference type="RefSeq" id="XP_032812943.1"/>
    </source>
</evidence>